<dbReference type="EnsemblPlants" id="AUR62007972-RA">
    <property type="protein sequence ID" value="AUR62007972-RA:cds"/>
    <property type="gene ID" value="AUR62007972"/>
</dbReference>
<dbReference type="Gramene" id="AUR62007972-RA">
    <property type="protein sequence ID" value="AUR62007972-RA:cds"/>
    <property type="gene ID" value="AUR62007972"/>
</dbReference>
<dbReference type="InterPro" id="IPR014013">
    <property type="entry name" value="Helic_SF1/SF2_ATP-bd_DinG/Rad3"/>
</dbReference>
<evidence type="ECO:0000259" key="4">
    <source>
        <dbReference type="PROSITE" id="PS51193"/>
    </source>
</evidence>
<dbReference type="InterPro" id="IPR027417">
    <property type="entry name" value="P-loop_NTPase"/>
</dbReference>
<dbReference type="Pfam" id="PF06733">
    <property type="entry name" value="DEAD_2"/>
    <property type="match status" value="1"/>
</dbReference>
<keyword evidence="3" id="KW-0067">ATP-binding</keyword>
<proteinExistence type="predicted"/>
<dbReference type="GO" id="GO:0003684">
    <property type="term" value="F:damaged DNA binding"/>
    <property type="evidence" value="ECO:0007669"/>
    <property type="project" value="TreeGrafter"/>
</dbReference>
<dbReference type="InterPro" id="IPR045028">
    <property type="entry name" value="DinG/Rad3-like"/>
</dbReference>
<evidence type="ECO:0000313" key="5">
    <source>
        <dbReference type="EnsemblPlants" id="AUR62007972-RA:cds"/>
    </source>
</evidence>
<organism evidence="5 6">
    <name type="scientific">Chenopodium quinoa</name>
    <name type="common">Quinoa</name>
    <dbReference type="NCBI Taxonomy" id="63459"/>
    <lineage>
        <taxon>Eukaryota</taxon>
        <taxon>Viridiplantae</taxon>
        <taxon>Streptophyta</taxon>
        <taxon>Embryophyta</taxon>
        <taxon>Tracheophyta</taxon>
        <taxon>Spermatophyta</taxon>
        <taxon>Magnoliopsida</taxon>
        <taxon>eudicotyledons</taxon>
        <taxon>Gunneridae</taxon>
        <taxon>Pentapetalae</taxon>
        <taxon>Caryophyllales</taxon>
        <taxon>Chenopodiaceae</taxon>
        <taxon>Chenopodioideae</taxon>
        <taxon>Atripliceae</taxon>
        <taxon>Chenopodium</taxon>
    </lineage>
</organism>
<dbReference type="GO" id="GO:0005634">
    <property type="term" value="C:nucleus"/>
    <property type="evidence" value="ECO:0007669"/>
    <property type="project" value="TreeGrafter"/>
</dbReference>
<feature type="domain" description="Helicase ATP-binding" evidence="4">
    <location>
        <begin position="1"/>
        <end position="168"/>
    </location>
</feature>
<accession>A0A803L7Y3</accession>
<reference evidence="5" key="2">
    <citation type="submission" date="2021-03" db="UniProtKB">
        <authorList>
            <consortium name="EnsemblPlants"/>
        </authorList>
    </citation>
    <scope>IDENTIFICATION</scope>
</reference>
<dbReference type="GO" id="GO:0006366">
    <property type="term" value="P:transcription by RNA polymerase II"/>
    <property type="evidence" value="ECO:0007669"/>
    <property type="project" value="TreeGrafter"/>
</dbReference>
<dbReference type="GO" id="GO:0003678">
    <property type="term" value="F:DNA helicase activity"/>
    <property type="evidence" value="ECO:0007669"/>
    <property type="project" value="InterPro"/>
</dbReference>
<dbReference type="PANTHER" id="PTHR11472">
    <property type="entry name" value="DNA REPAIR DEAD HELICASE RAD3/XP-D SUBFAMILY MEMBER"/>
    <property type="match status" value="1"/>
</dbReference>
<dbReference type="PANTHER" id="PTHR11472:SF1">
    <property type="entry name" value="GENERAL TRANSCRIPTION AND DNA REPAIR FACTOR IIH HELICASE SUBUNIT XPD"/>
    <property type="match status" value="1"/>
</dbReference>
<dbReference type="AlphaFoldDB" id="A0A803L7Y3"/>
<reference evidence="5" key="1">
    <citation type="journal article" date="2017" name="Nature">
        <title>The genome of Chenopodium quinoa.</title>
        <authorList>
            <person name="Jarvis D.E."/>
            <person name="Ho Y.S."/>
            <person name="Lightfoot D.J."/>
            <person name="Schmoeckel S.M."/>
            <person name="Li B."/>
            <person name="Borm T.J.A."/>
            <person name="Ohyanagi H."/>
            <person name="Mineta K."/>
            <person name="Michell C.T."/>
            <person name="Saber N."/>
            <person name="Kharbatia N.M."/>
            <person name="Rupper R.R."/>
            <person name="Sharp A.R."/>
            <person name="Dally N."/>
            <person name="Boughton B.A."/>
            <person name="Woo Y.H."/>
            <person name="Gao G."/>
            <person name="Schijlen E.G.W.M."/>
            <person name="Guo X."/>
            <person name="Momin A.A."/>
            <person name="Negrao S."/>
            <person name="Al-Babili S."/>
            <person name="Gehring C."/>
            <person name="Roessner U."/>
            <person name="Jung C."/>
            <person name="Murphy K."/>
            <person name="Arold S.T."/>
            <person name="Gojobori T."/>
            <person name="van der Linden C.G."/>
            <person name="van Loo E.N."/>
            <person name="Jellen E.N."/>
            <person name="Maughan P.J."/>
            <person name="Tester M."/>
        </authorList>
    </citation>
    <scope>NUCLEOTIDE SEQUENCE [LARGE SCALE GENOMIC DNA]</scope>
    <source>
        <strain evidence="5">cv. PI 614886</strain>
    </source>
</reference>
<evidence type="ECO:0000256" key="3">
    <source>
        <dbReference type="ARBA" id="ARBA00022840"/>
    </source>
</evidence>
<dbReference type="SMART" id="SM00488">
    <property type="entry name" value="DEXDc2"/>
    <property type="match status" value="1"/>
</dbReference>
<dbReference type="Proteomes" id="UP000596660">
    <property type="component" value="Unplaced"/>
</dbReference>
<dbReference type="GO" id="GO:0016818">
    <property type="term" value="F:hydrolase activity, acting on acid anhydrides, in phosphorus-containing anhydrides"/>
    <property type="evidence" value="ECO:0007669"/>
    <property type="project" value="InterPro"/>
</dbReference>
<keyword evidence="2" id="KW-0378">Hydrolase</keyword>
<name>A0A803L7Y3_CHEQI</name>
<dbReference type="InterPro" id="IPR006554">
    <property type="entry name" value="Helicase-like_DEXD_c2"/>
</dbReference>
<keyword evidence="6" id="KW-1185">Reference proteome</keyword>
<dbReference type="Gene3D" id="3.40.50.300">
    <property type="entry name" value="P-loop containing nucleotide triphosphate hydrolases"/>
    <property type="match status" value="1"/>
</dbReference>
<dbReference type="GO" id="GO:0005524">
    <property type="term" value="F:ATP binding"/>
    <property type="evidence" value="ECO:0007669"/>
    <property type="project" value="UniProtKB-KW"/>
</dbReference>
<keyword evidence="1" id="KW-0547">Nucleotide-binding</keyword>
<dbReference type="PROSITE" id="PS51193">
    <property type="entry name" value="HELICASE_ATP_BIND_2"/>
    <property type="match status" value="1"/>
</dbReference>
<evidence type="ECO:0000256" key="2">
    <source>
        <dbReference type="ARBA" id="ARBA00022801"/>
    </source>
</evidence>
<evidence type="ECO:0000313" key="6">
    <source>
        <dbReference type="Proteomes" id="UP000596660"/>
    </source>
</evidence>
<sequence length="168" mass="18654">MTAFTLNNNPIWSNSSEPSTSRVIACSKCPLELGKQLPFCPLITSYALSNPINLIYCTRTVHEMEKTLAELKLLYDYQVRHLGPSTPLRAVGLSSRKNLCINPAVVSAENRDSVDAGCRKLTASWVRDLAIENPNIPTCSFFENFEKAGLEEILPLGVYTMQDLRAFG</sequence>
<dbReference type="InterPro" id="IPR010614">
    <property type="entry name" value="RAD3-like_helicase_DEAD"/>
</dbReference>
<dbReference type="GO" id="GO:0045951">
    <property type="term" value="P:positive regulation of mitotic recombination"/>
    <property type="evidence" value="ECO:0007669"/>
    <property type="project" value="TreeGrafter"/>
</dbReference>
<evidence type="ECO:0000256" key="1">
    <source>
        <dbReference type="ARBA" id="ARBA00022741"/>
    </source>
</evidence>
<protein>
    <recommendedName>
        <fullName evidence="4">Helicase ATP-binding domain-containing protein</fullName>
    </recommendedName>
</protein>